<sequence>METKLDIDWIQCPCGKAPMVTFEGESSESSENSSGSSSKQATSISSSEARDSINKIVNSGNIAIKSAEIFKNEYADLMQTSYEVQMKDFLGPVVWLKDAMDSLNKLKESSSEVEKIRFAYEIMQQYAHGIEYIIQDQIAMGNKDFLDKFLNVRMSLKAVLCETHWVMTNELGIQPQETKSPITHIPISRNGSERAMDDWIIYHNYITVMNEIVKELQKLCASNEKMI</sequence>
<reference evidence="3" key="1">
    <citation type="submission" date="2025-08" db="UniProtKB">
        <authorList>
            <consortium name="RefSeq"/>
        </authorList>
    </citation>
    <scope>IDENTIFICATION</scope>
</reference>
<keyword evidence="2" id="KW-1185">Reference proteome</keyword>
<evidence type="ECO:0000256" key="1">
    <source>
        <dbReference type="SAM" id="MobiDB-lite"/>
    </source>
</evidence>
<proteinExistence type="predicted"/>
<evidence type="ECO:0000313" key="2">
    <source>
        <dbReference type="Proteomes" id="UP000079169"/>
    </source>
</evidence>
<evidence type="ECO:0000313" key="3">
    <source>
        <dbReference type="RefSeq" id="XP_008474462.1"/>
    </source>
</evidence>
<dbReference type="AlphaFoldDB" id="A0A1S3D522"/>
<gene>
    <name evidence="3" type="primary">LOC103511518</name>
</gene>
<dbReference type="KEGG" id="dci:103511518"/>
<feature type="region of interest" description="Disordered" evidence="1">
    <location>
        <begin position="21"/>
        <end position="46"/>
    </location>
</feature>
<name>A0A1S3D522_DIACI</name>
<dbReference type="GeneID" id="103511518"/>
<dbReference type="Proteomes" id="UP000079169">
    <property type="component" value="Unplaced"/>
</dbReference>
<feature type="compositionally biased region" description="Low complexity" evidence="1">
    <location>
        <begin position="23"/>
        <end position="46"/>
    </location>
</feature>
<accession>A0A1S3D522</accession>
<organism evidence="2 3">
    <name type="scientific">Diaphorina citri</name>
    <name type="common">Asian citrus psyllid</name>
    <dbReference type="NCBI Taxonomy" id="121845"/>
    <lineage>
        <taxon>Eukaryota</taxon>
        <taxon>Metazoa</taxon>
        <taxon>Ecdysozoa</taxon>
        <taxon>Arthropoda</taxon>
        <taxon>Hexapoda</taxon>
        <taxon>Insecta</taxon>
        <taxon>Pterygota</taxon>
        <taxon>Neoptera</taxon>
        <taxon>Paraneoptera</taxon>
        <taxon>Hemiptera</taxon>
        <taxon>Sternorrhyncha</taxon>
        <taxon>Psylloidea</taxon>
        <taxon>Psyllidae</taxon>
        <taxon>Diaphorininae</taxon>
        <taxon>Diaphorina</taxon>
    </lineage>
</organism>
<dbReference type="PaxDb" id="121845-A0A1S3D522"/>
<protein>
    <submittedName>
        <fullName evidence="3">Uncharacterized protein LOC103511518</fullName>
    </submittedName>
</protein>
<dbReference type="RefSeq" id="XP_008474462.1">
    <property type="nucleotide sequence ID" value="XM_008476240.3"/>
</dbReference>